<dbReference type="EMBL" id="CADCVL010000154">
    <property type="protein sequence ID" value="CAA9473347.1"/>
    <property type="molecule type" value="Genomic_DNA"/>
</dbReference>
<dbReference type="InterPro" id="IPR001509">
    <property type="entry name" value="Epimerase_deHydtase"/>
</dbReference>
<sequence>MRVTITGATGLIGSALVDALRQRGDEVTVLSRDPDRAREKFGGGVLAFAWEPEGAPVPAEALAGRDGVVHLAGENIAQRWTKAAKRRIVESRERGTRNVVDGLAAADPRPPVLVSASGVGYYGFRGDEPLDEQATLGSDFLASVVAVWEREADRASASGVRVVKLRNGVVLDAHGGALSKMLPPFKAGVGGPVAGGRQYLPWIHLDDVVGMILQALGDENWSGAINATAPVPVSNAEFSKALGRALHRPAVAPVPALALRALYGEMADLVVHGQRALPRRALELGYAFRHPDLDEALRSALRD</sequence>
<dbReference type="PANTHER" id="PTHR11092">
    <property type="entry name" value="SUGAR NUCLEOTIDE EPIMERASE RELATED"/>
    <property type="match status" value="1"/>
</dbReference>
<comment type="similarity">
    <text evidence="1">Belongs to the NAD(P)-dependent epimerase/dehydratase family. SDR39U1 subfamily.</text>
</comment>
<dbReference type="AlphaFoldDB" id="A0A6J4RPZ8"/>
<gene>
    <name evidence="4" type="ORF">AVDCRST_MAG65-925</name>
</gene>
<feature type="domain" description="DUF1731" evidence="3">
    <location>
        <begin position="254"/>
        <end position="299"/>
    </location>
</feature>
<organism evidence="4">
    <name type="scientific">uncultured Solirubrobacteraceae bacterium</name>
    <dbReference type="NCBI Taxonomy" id="1162706"/>
    <lineage>
        <taxon>Bacteria</taxon>
        <taxon>Bacillati</taxon>
        <taxon>Actinomycetota</taxon>
        <taxon>Thermoleophilia</taxon>
        <taxon>Solirubrobacterales</taxon>
        <taxon>Solirubrobacteraceae</taxon>
        <taxon>environmental samples</taxon>
    </lineage>
</organism>
<dbReference type="InterPro" id="IPR010099">
    <property type="entry name" value="SDR39U1"/>
</dbReference>
<dbReference type="SUPFAM" id="SSF51735">
    <property type="entry name" value="NAD(P)-binding Rossmann-fold domains"/>
    <property type="match status" value="1"/>
</dbReference>
<accession>A0A6J4RPZ8</accession>
<evidence type="ECO:0000259" key="2">
    <source>
        <dbReference type="Pfam" id="PF01370"/>
    </source>
</evidence>
<reference evidence="4" key="1">
    <citation type="submission" date="2020-02" db="EMBL/GenBank/DDBJ databases">
        <authorList>
            <person name="Meier V. D."/>
        </authorList>
    </citation>
    <scope>NUCLEOTIDE SEQUENCE</scope>
    <source>
        <strain evidence="4">AVDCRST_MAG65</strain>
    </source>
</reference>
<evidence type="ECO:0000256" key="1">
    <source>
        <dbReference type="ARBA" id="ARBA00009353"/>
    </source>
</evidence>
<dbReference type="NCBIfam" id="TIGR01777">
    <property type="entry name" value="yfcH"/>
    <property type="match status" value="1"/>
</dbReference>
<dbReference type="Pfam" id="PF08338">
    <property type="entry name" value="DUF1731"/>
    <property type="match status" value="1"/>
</dbReference>
<dbReference type="InterPro" id="IPR013549">
    <property type="entry name" value="DUF1731"/>
</dbReference>
<dbReference type="InterPro" id="IPR036291">
    <property type="entry name" value="NAD(P)-bd_dom_sf"/>
</dbReference>
<evidence type="ECO:0000259" key="3">
    <source>
        <dbReference type="Pfam" id="PF08338"/>
    </source>
</evidence>
<evidence type="ECO:0000313" key="4">
    <source>
        <dbReference type="EMBL" id="CAA9473347.1"/>
    </source>
</evidence>
<dbReference type="Pfam" id="PF01370">
    <property type="entry name" value="Epimerase"/>
    <property type="match status" value="1"/>
</dbReference>
<proteinExistence type="inferred from homology"/>
<protein>
    <submittedName>
        <fullName evidence="4">Cell division inhibitor</fullName>
    </submittedName>
</protein>
<dbReference type="CDD" id="cd05242">
    <property type="entry name" value="SDR_a8"/>
    <property type="match status" value="1"/>
</dbReference>
<dbReference type="Gene3D" id="3.40.50.720">
    <property type="entry name" value="NAD(P)-binding Rossmann-like Domain"/>
    <property type="match status" value="1"/>
</dbReference>
<name>A0A6J4RPZ8_9ACTN</name>
<dbReference type="PANTHER" id="PTHR11092:SF0">
    <property type="entry name" value="EPIMERASE FAMILY PROTEIN SDR39U1"/>
    <property type="match status" value="1"/>
</dbReference>
<feature type="domain" description="NAD-dependent epimerase/dehydratase" evidence="2">
    <location>
        <begin position="3"/>
        <end position="218"/>
    </location>
</feature>